<dbReference type="SUPFAM" id="SSF51269">
    <property type="entry name" value="AFP III-like domain"/>
    <property type="match status" value="1"/>
</dbReference>
<proteinExistence type="predicted"/>
<keyword evidence="2" id="KW-0808">Transferase</keyword>
<evidence type="ECO:0000259" key="1">
    <source>
        <dbReference type="PROSITE" id="PS50844"/>
    </source>
</evidence>
<dbReference type="CDD" id="cd11615">
    <property type="entry name" value="SAF_NeuB_like"/>
    <property type="match status" value="1"/>
</dbReference>
<dbReference type="Gene3D" id="3.20.20.70">
    <property type="entry name" value="Aldolase class I"/>
    <property type="match status" value="1"/>
</dbReference>
<reference evidence="3" key="1">
    <citation type="journal article" date="2015" name="Genome Announc.">
        <title>High-Quality Draft Genome Sequence of Desulfovibrio carbinoliphilus FW-101-2B, an Organic Acid-Oxidizing Sulfate-Reducing Bacterium Isolated from Uranium(VI)-Contaminated Groundwater.</title>
        <authorList>
            <person name="Ramsay B.D."/>
            <person name="Hwang C."/>
            <person name="Woo H.L."/>
            <person name="Carroll S.L."/>
            <person name="Lucas S."/>
            <person name="Han J."/>
            <person name="Lapidus A.L."/>
            <person name="Cheng J.F."/>
            <person name="Goodwin L.A."/>
            <person name="Pitluck S."/>
            <person name="Peters L."/>
            <person name="Chertkov O."/>
            <person name="Held B."/>
            <person name="Detter J.C."/>
            <person name="Han C.S."/>
            <person name="Tapia R."/>
            <person name="Land M.L."/>
            <person name="Hauser L.J."/>
            <person name="Kyrpides N.C."/>
            <person name="Ivanova N.N."/>
            <person name="Mikhailova N."/>
            <person name="Pagani I."/>
            <person name="Woyke T."/>
            <person name="Arkin A.P."/>
            <person name="Dehal P."/>
            <person name="Chivian D."/>
            <person name="Criddle C.S."/>
            <person name="Wu W."/>
            <person name="Chakraborty R."/>
            <person name="Hazen T.C."/>
            <person name="Fields M.W."/>
        </authorList>
    </citation>
    <scope>NUCLEOTIDE SEQUENCE [LARGE SCALE GENOMIC DNA]</scope>
    <source>
        <strain evidence="3">FW-101-2B</strain>
    </source>
</reference>
<protein>
    <submittedName>
        <fullName evidence="2">N-acetylneuraminate synthase</fullName>
        <ecNumber evidence="2">2.5.1.56</ecNumber>
    </submittedName>
</protein>
<dbReference type="InterPro" id="IPR051690">
    <property type="entry name" value="PseI-like"/>
</dbReference>
<geneLocation type="plasmid" evidence="2 3">
    <name>pFW10101</name>
</geneLocation>
<dbReference type="Pfam" id="PF08666">
    <property type="entry name" value="SAF"/>
    <property type="match status" value="1"/>
</dbReference>
<dbReference type="EMBL" id="CM001369">
    <property type="protein sequence ID" value="EHJ45961.1"/>
    <property type="molecule type" value="Genomic_DNA"/>
</dbReference>
<dbReference type="Pfam" id="PF03102">
    <property type="entry name" value="NeuB"/>
    <property type="match status" value="1"/>
</dbReference>
<evidence type="ECO:0000313" key="3">
    <source>
        <dbReference type="Proteomes" id="UP000004662"/>
    </source>
</evidence>
<dbReference type="Proteomes" id="UP000004662">
    <property type="component" value="Plasmid pFW10101"/>
</dbReference>
<dbReference type="RefSeq" id="WP_009182993.1">
    <property type="nucleotide sequence ID" value="NZ_CM001369.1"/>
</dbReference>
<dbReference type="GO" id="GO:0016051">
    <property type="term" value="P:carbohydrate biosynthetic process"/>
    <property type="evidence" value="ECO:0007669"/>
    <property type="project" value="InterPro"/>
</dbReference>
<dbReference type="GO" id="GO:0047444">
    <property type="term" value="F:N-acylneuraminate-9-phosphate synthase activity"/>
    <property type="evidence" value="ECO:0007669"/>
    <property type="project" value="TreeGrafter"/>
</dbReference>
<sequence length="357" mass="38979">MPGFAFAGRKIGDNQPAYFIADIAANHDGRLDRALELIRLAAAAGADAAKFQNFHAEKIVSEVGFQGLGRQLDHQKTWNKPVVEVYREASIPGDWTEALWRACREAGIDYFSTPYDQESVDLLDPFVPVYKIGSGDITHTRLIDSIAAKGKPVFIATGASVLEDVTRAMDILLAHQVPVVLMQCNTNYTGAADGFASVNLRVLETYRRLYPGAVLGLSDHTPGHAAVLGAVALGAKVVEKHFTDDNARPGPDHGFSMTPAGWREMVDRTRELEQALGDGVKRIEANELQTMVVQRRALRAVRDLPAGHALTPDDLEALRPIPEDGLPPYELDALLGKTLARALGRGEHLTRRHLART</sequence>
<dbReference type="SUPFAM" id="SSF51569">
    <property type="entry name" value="Aldolase"/>
    <property type="match status" value="1"/>
</dbReference>
<evidence type="ECO:0000313" key="2">
    <source>
        <dbReference type="EMBL" id="EHJ45961.1"/>
    </source>
</evidence>
<dbReference type="SMART" id="SM00858">
    <property type="entry name" value="SAF"/>
    <property type="match status" value="1"/>
</dbReference>
<organism evidence="2 3">
    <name type="scientific">Solidesulfovibrio carbinoliphilus subsp. oakridgensis</name>
    <dbReference type="NCBI Taxonomy" id="694327"/>
    <lineage>
        <taxon>Bacteria</taxon>
        <taxon>Pseudomonadati</taxon>
        <taxon>Thermodesulfobacteriota</taxon>
        <taxon>Desulfovibrionia</taxon>
        <taxon>Desulfovibrionales</taxon>
        <taxon>Desulfovibrionaceae</taxon>
        <taxon>Solidesulfovibrio</taxon>
    </lineage>
</organism>
<dbReference type="InterPro" id="IPR057736">
    <property type="entry name" value="SAF_PseI/NeuA/NeuB"/>
</dbReference>
<dbReference type="Gene3D" id="3.90.1210.10">
    <property type="entry name" value="Antifreeze-like/N-acetylneuraminic acid synthase C-terminal domain"/>
    <property type="match status" value="1"/>
</dbReference>
<feature type="domain" description="AFP-like" evidence="1">
    <location>
        <begin position="297"/>
        <end position="357"/>
    </location>
</feature>
<dbReference type="InterPro" id="IPR013974">
    <property type="entry name" value="SAF"/>
</dbReference>
<dbReference type="PROSITE" id="PS50844">
    <property type="entry name" value="AFP_LIKE"/>
    <property type="match status" value="1"/>
</dbReference>
<keyword evidence="2" id="KW-0614">Plasmid</keyword>
<gene>
    <name evidence="2" type="ORF">DFW101_3677</name>
</gene>
<dbReference type="PANTHER" id="PTHR42966:SF2">
    <property type="entry name" value="PSEUDAMINIC ACID SYNTHASE"/>
    <property type="match status" value="1"/>
</dbReference>
<dbReference type="PANTHER" id="PTHR42966">
    <property type="entry name" value="N-ACETYLNEURAMINATE SYNTHASE"/>
    <property type="match status" value="1"/>
</dbReference>
<dbReference type="HOGENOM" id="CLU_040465_0_0_7"/>
<dbReference type="InterPro" id="IPR006190">
    <property type="entry name" value="SAF_AFP_Neu5Ac"/>
</dbReference>
<dbReference type="OrthoDB" id="9781701at2"/>
<dbReference type="InterPro" id="IPR013785">
    <property type="entry name" value="Aldolase_TIM"/>
</dbReference>
<dbReference type="eggNOG" id="COG2089">
    <property type="taxonomic scope" value="Bacteria"/>
</dbReference>
<dbReference type="GO" id="GO:0050462">
    <property type="term" value="F:N-acetylneuraminate synthase activity"/>
    <property type="evidence" value="ECO:0007669"/>
    <property type="project" value="UniProtKB-EC"/>
</dbReference>
<dbReference type="EC" id="2.5.1.56" evidence="2"/>
<name>G7QE67_9BACT</name>
<accession>G7QE67</accession>
<dbReference type="InterPro" id="IPR036732">
    <property type="entry name" value="AFP_Neu5c_C_sf"/>
</dbReference>
<dbReference type="AlphaFoldDB" id="G7QE67"/>
<keyword evidence="3" id="KW-1185">Reference proteome</keyword>
<dbReference type="InterPro" id="IPR013132">
    <property type="entry name" value="PseI/NeuA/B-like_N"/>
</dbReference>